<accession>A0A6A0AXS7</accession>
<dbReference type="Proteomes" id="UP000484988">
    <property type="component" value="Unassembled WGS sequence"/>
</dbReference>
<gene>
    <name evidence="1" type="ORF">SCWH03_34710</name>
</gene>
<proteinExistence type="predicted"/>
<keyword evidence="2" id="KW-1185">Reference proteome</keyword>
<protein>
    <submittedName>
        <fullName evidence="1">Uncharacterized protein</fullName>
    </submittedName>
</protein>
<reference evidence="1 2" key="1">
    <citation type="submission" date="2020-02" db="EMBL/GenBank/DDBJ databases">
        <title>Whole Genome Shotgun Sequence of Streptomyces sp. strain CWH03.</title>
        <authorList>
            <person name="Dohra H."/>
            <person name="Kodani S."/>
            <person name="Yamamura H."/>
        </authorList>
    </citation>
    <scope>NUCLEOTIDE SEQUENCE [LARGE SCALE GENOMIC DNA]</scope>
    <source>
        <strain evidence="1 2">CWH03</strain>
    </source>
</reference>
<sequence>MLTYQDVITVNLRPLVTAAKDWDGVADGFDELATLYRSKVESVANDGVWVGMSAAAASDRFAATRKEFEAGQTQARAFASILRDAHEQFLGLVKHVRELTDEARTKNLTIDTEGRAHYDFDKLTLYRNDPDYDKWVHDAGQLEEDWTRSIKQAVQAVDDADQGVKIALHDAAGIKSGLFGTIAESVWGGGFNAIAVGDIEVVEAREAERYAKRILGGDELTEGDLAAYQRLMRDNGGDKVFSQTMLNSLGLDNTLKLSNKIYDLAHFDDTQDKRAYLSINSGLAHSLATATRVPEFKDANGKALRYGTNAYQQAFNSWKRTPASDFYLKCRQDLNEIGDDKYELKVAGEKVDIGQGAGQGVRGYQSLATLIQQGDGYSAQFIADITDDMIAMEKKDPDIWDLRGSFSGKDGWFANDPVDGTLSVLSRDPDGATGYLDPGRPEGRERLHYLLDEGGRDWDLVDNYEYRKVEVTTADSADADNRHGLARVIEAAATGHPPLREGEPGSAPGPHTPAQARVMQETINVLDMGTDKENPKAQGEGLPENLRKGLGRSLADYVEDTHHILAERGSKHGSPSGMDHIWNEGGDAGITVGKDSLIRVMRGISGDDQSYALLYDSHRNYTMQELAEAPSAGGEGHERWKNPASDAGAVLGAMNSIGADVIYDERDGEVGKINDTARYAYHSIGAPVTAIPVVGDSAQRLVDAITYEWSKDVISTAEAKAKEENTDNYSSGVTGAYALIDQWAESRGVNIKDDENRENDPNWDAWQAMRREAKQSYTSSRSDAAAYLDWD</sequence>
<organism evidence="1 2">
    <name type="scientific">Streptomyces pacificus</name>
    <dbReference type="NCBI Taxonomy" id="2705029"/>
    <lineage>
        <taxon>Bacteria</taxon>
        <taxon>Bacillati</taxon>
        <taxon>Actinomycetota</taxon>
        <taxon>Actinomycetes</taxon>
        <taxon>Kitasatosporales</taxon>
        <taxon>Streptomycetaceae</taxon>
        <taxon>Streptomyces</taxon>
    </lineage>
</organism>
<dbReference type="AlphaFoldDB" id="A0A6A0AXS7"/>
<name>A0A6A0AXS7_9ACTN</name>
<evidence type="ECO:0000313" key="2">
    <source>
        <dbReference type="Proteomes" id="UP000484988"/>
    </source>
</evidence>
<dbReference type="EMBL" id="BLLG01000009">
    <property type="protein sequence ID" value="GFH37235.1"/>
    <property type="molecule type" value="Genomic_DNA"/>
</dbReference>
<dbReference type="RefSeq" id="WP_173265022.1">
    <property type="nucleotide sequence ID" value="NZ_BLLG01000009.1"/>
</dbReference>
<evidence type="ECO:0000313" key="1">
    <source>
        <dbReference type="EMBL" id="GFH37235.1"/>
    </source>
</evidence>
<comment type="caution">
    <text evidence="1">The sequence shown here is derived from an EMBL/GenBank/DDBJ whole genome shotgun (WGS) entry which is preliminary data.</text>
</comment>